<organism evidence="2 3">
    <name type="scientific">Chitinophaga defluvii</name>
    <dbReference type="NCBI Taxonomy" id="3163343"/>
    <lineage>
        <taxon>Bacteria</taxon>
        <taxon>Pseudomonadati</taxon>
        <taxon>Bacteroidota</taxon>
        <taxon>Chitinophagia</taxon>
        <taxon>Chitinophagales</taxon>
        <taxon>Chitinophagaceae</taxon>
        <taxon>Chitinophaga</taxon>
    </lineage>
</organism>
<gene>
    <name evidence="2" type="ORF">ABR189_08635</name>
</gene>
<protein>
    <submittedName>
        <fullName evidence="2">DinB family protein</fullName>
    </submittedName>
</protein>
<comment type="caution">
    <text evidence="2">The sequence shown here is derived from an EMBL/GenBank/DDBJ whole genome shotgun (WGS) entry which is preliminary data.</text>
</comment>
<dbReference type="InterPro" id="IPR024775">
    <property type="entry name" value="DinB-like"/>
</dbReference>
<name>A0ABV2T333_9BACT</name>
<dbReference type="InterPro" id="IPR034660">
    <property type="entry name" value="DinB/YfiT-like"/>
</dbReference>
<dbReference type="RefSeq" id="WP_354660070.1">
    <property type="nucleotide sequence ID" value="NZ_JBEXAC010000001.1"/>
</dbReference>
<dbReference type="Proteomes" id="UP001549749">
    <property type="component" value="Unassembled WGS sequence"/>
</dbReference>
<dbReference type="Pfam" id="PF12867">
    <property type="entry name" value="DinB_2"/>
    <property type="match status" value="1"/>
</dbReference>
<evidence type="ECO:0000313" key="2">
    <source>
        <dbReference type="EMBL" id="MET6997433.1"/>
    </source>
</evidence>
<dbReference type="EMBL" id="JBEXAC010000001">
    <property type="protein sequence ID" value="MET6997433.1"/>
    <property type="molecule type" value="Genomic_DNA"/>
</dbReference>
<dbReference type="SUPFAM" id="SSF109854">
    <property type="entry name" value="DinB/YfiT-like putative metalloenzymes"/>
    <property type="match status" value="1"/>
</dbReference>
<evidence type="ECO:0000259" key="1">
    <source>
        <dbReference type="Pfam" id="PF12867"/>
    </source>
</evidence>
<feature type="domain" description="DinB-like" evidence="1">
    <location>
        <begin position="28"/>
        <end position="164"/>
    </location>
</feature>
<sequence length="169" mass="19120">MPKPSPAQYPSFYATYIDQVQDTDVIQALENNTNTTLAALAAMPADKAEYAYAPGKWTLKEVWLHLSDAERIFAYRLLRIGRNDQTPLPGWEENDYTANANAARLSFRDVLDEWVTVRHATTSLFKNLEPAAWDRTGIANGNPINVAAIGFIISGHTYHHLKIIRERYL</sequence>
<accession>A0ABV2T333</accession>
<proteinExistence type="predicted"/>
<dbReference type="Gene3D" id="1.20.120.450">
    <property type="entry name" value="dinb family like domain"/>
    <property type="match status" value="1"/>
</dbReference>
<keyword evidence="3" id="KW-1185">Reference proteome</keyword>
<reference evidence="2 3" key="1">
    <citation type="submission" date="2024-06" db="EMBL/GenBank/DDBJ databases">
        <title>Chitinophaga defluvii sp. nov., isolated from municipal sewage.</title>
        <authorList>
            <person name="Zhang L."/>
        </authorList>
    </citation>
    <scope>NUCLEOTIDE SEQUENCE [LARGE SCALE GENOMIC DNA]</scope>
    <source>
        <strain evidence="2 3">H8</strain>
    </source>
</reference>
<evidence type="ECO:0000313" key="3">
    <source>
        <dbReference type="Proteomes" id="UP001549749"/>
    </source>
</evidence>